<protein>
    <submittedName>
        <fullName evidence="1">Uncharacterized protein</fullName>
    </submittedName>
</protein>
<dbReference type="EMBL" id="CAUYUJ010014594">
    <property type="protein sequence ID" value="CAK0843643.1"/>
    <property type="molecule type" value="Genomic_DNA"/>
</dbReference>
<reference evidence="1" key="1">
    <citation type="submission" date="2023-10" db="EMBL/GenBank/DDBJ databases">
        <authorList>
            <person name="Chen Y."/>
            <person name="Shah S."/>
            <person name="Dougan E. K."/>
            <person name="Thang M."/>
            <person name="Chan C."/>
        </authorList>
    </citation>
    <scope>NUCLEOTIDE SEQUENCE [LARGE SCALE GENOMIC DNA]</scope>
</reference>
<feature type="non-terminal residue" evidence="1">
    <location>
        <position position="1"/>
    </location>
</feature>
<comment type="caution">
    <text evidence="1">The sequence shown here is derived from an EMBL/GenBank/DDBJ whole genome shotgun (WGS) entry which is preliminary data.</text>
</comment>
<dbReference type="Proteomes" id="UP001189429">
    <property type="component" value="Unassembled WGS sequence"/>
</dbReference>
<organism evidence="1 2">
    <name type="scientific">Prorocentrum cordatum</name>
    <dbReference type="NCBI Taxonomy" id="2364126"/>
    <lineage>
        <taxon>Eukaryota</taxon>
        <taxon>Sar</taxon>
        <taxon>Alveolata</taxon>
        <taxon>Dinophyceae</taxon>
        <taxon>Prorocentrales</taxon>
        <taxon>Prorocentraceae</taxon>
        <taxon>Prorocentrum</taxon>
    </lineage>
</organism>
<accession>A0ABN9TD46</accession>
<proteinExistence type="predicted"/>
<sequence length="209" mass="22945">SDRGSGKASTCSQEPPPHISRQMFAMKIATGLFLLVASAETSRILRSGEPKGAGIPEPTKELACGECSKYAEYLDTKDPCVCHATDVMRTFANDATKELTTAKGYGFETVNTGKQQLAFGWMWPLARRAGRAKHEGFVSRSVERSGTDERGGATQRDIKVSDSVCGIRNRYRHHGWIPLEILGGTRKELKKILPPTRPIRVVDMVLPNA</sequence>
<name>A0ABN9TD46_9DINO</name>
<gene>
    <name evidence="1" type="ORF">PCOR1329_LOCUS37924</name>
</gene>
<evidence type="ECO:0000313" key="1">
    <source>
        <dbReference type="EMBL" id="CAK0843643.1"/>
    </source>
</evidence>
<evidence type="ECO:0000313" key="2">
    <source>
        <dbReference type="Proteomes" id="UP001189429"/>
    </source>
</evidence>
<keyword evidence="2" id="KW-1185">Reference proteome</keyword>